<feature type="signal peptide" evidence="1">
    <location>
        <begin position="1"/>
        <end position="22"/>
    </location>
</feature>
<organism evidence="2 3">
    <name type="scientific">Gigaspora margarita</name>
    <dbReference type="NCBI Taxonomy" id="4874"/>
    <lineage>
        <taxon>Eukaryota</taxon>
        <taxon>Fungi</taxon>
        <taxon>Fungi incertae sedis</taxon>
        <taxon>Mucoromycota</taxon>
        <taxon>Glomeromycotina</taxon>
        <taxon>Glomeromycetes</taxon>
        <taxon>Diversisporales</taxon>
        <taxon>Gigasporaceae</taxon>
        <taxon>Gigaspora</taxon>
    </lineage>
</organism>
<evidence type="ECO:0000256" key="1">
    <source>
        <dbReference type="SAM" id="SignalP"/>
    </source>
</evidence>
<dbReference type="AlphaFoldDB" id="A0A8H4ALA4"/>
<evidence type="ECO:0000313" key="2">
    <source>
        <dbReference type="EMBL" id="KAF0508859.1"/>
    </source>
</evidence>
<feature type="chain" id="PRO_5034704622" evidence="1">
    <location>
        <begin position="23"/>
        <end position="179"/>
    </location>
</feature>
<sequence>MNQKHTISFILLVFLFLIQVDADFYCPYPKQRCKPNNKGCNNKYGSCGAQIVDAFWGDYDKPQDTPLVCTYDARDRYTYLSLTVSVPDSSAGGPEAFGKLTFSDADGNQGKILDGGLFLNGVECPNDNKPTNKTYTSLWYISRADKPNNVWADIWVLIYWGCVGNDCASEYVHKRLWVP</sequence>
<reference evidence="2 3" key="1">
    <citation type="journal article" date="2019" name="Environ. Microbiol.">
        <title>At the nexus of three kingdoms: the genome of the mycorrhizal fungus Gigaspora margarita provides insights into plant, endobacterial and fungal interactions.</title>
        <authorList>
            <person name="Venice F."/>
            <person name="Ghignone S."/>
            <person name="Salvioli di Fossalunga A."/>
            <person name="Amselem J."/>
            <person name="Novero M."/>
            <person name="Xianan X."/>
            <person name="Sedzielewska Toro K."/>
            <person name="Morin E."/>
            <person name="Lipzen A."/>
            <person name="Grigoriev I.V."/>
            <person name="Henrissat B."/>
            <person name="Martin F.M."/>
            <person name="Bonfante P."/>
        </authorList>
    </citation>
    <scope>NUCLEOTIDE SEQUENCE [LARGE SCALE GENOMIC DNA]</scope>
    <source>
        <strain evidence="2 3">BEG34</strain>
    </source>
</reference>
<dbReference type="Proteomes" id="UP000439903">
    <property type="component" value="Unassembled WGS sequence"/>
</dbReference>
<accession>A0A8H4ALA4</accession>
<keyword evidence="3" id="KW-1185">Reference proteome</keyword>
<gene>
    <name evidence="2" type="ORF">F8M41_018703</name>
</gene>
<comment type="caution">
    <text evidence="2">The sequence shown here is derived from an EMBL/GenBank/DDBJ whole genome shotgun (WGS) entry which is preliminary data.</text>
</comment>
<dbReference type="OrthoDB" id="2436359at2759"/>
<evidence type="ECO:0000313" key="3">
    <source>
        <dbReference type="Proteomes" id="UP000439903"/>
    </source>
</evidence>
<keyword evidence="1" id="KW-0732">Signal</keyword>
<proteinExistence type="predicted"/>
<name>A0A8H4ALA4_GIGMA</name>
<dbReference type="EMBL" id="WTPW01000461">
    <property type="protein sequence ID" value="KAF0508859.1"/>
    <property type="molecule type" value="Genomic_DNA"/>
</dbReference>
<protein>
    <submittedName>
        <fullName evidence="2">Uncharacterized protein</fullName>
    </submittedName>
</protein>